<dbReference type="GO" id="GO:0015648">
    <property type="term" value="F:lipid-linked peptidoglycan transporter activity"/>
    <property type="evidence" value="ECO:0007669"/>
    <property type="project" value="TreeGrafter"/>
</dbReference>
<keyword evidence="5" id="KW-0573">Peptidoglycan synthesis</keyword>
<feature type="transmembrane region" description="Helical" evidence="10">
    <location>
        <begin position="401"/>
        <end position="421"/>
    </location>
</feature>
<evidence type="ECO:0000256" key="3">
    <source>
        <dbReference type="ARBA" id="ARBA00022692"/>
    </source>
</evidence>
<dbReference type="InterPro" id="IPR051050">
    <property type="entry name" value="Lipid_II_flippase_MurJ/MviN"/>
</dbReference>
<organism evidence="11 12">
    <name type="scientific">Pedobacter xixiisoli</name>
    <dbReference type="NCBI Taxonomy" id="1476464"/>
    <lineage>
        <taxon>Bacteria</taxon>
        <taxon>Pseudomonadati</taxon>
        <taxon>Bacteroidota</taxon>
        <taxon>Sphingobacteriia</taxon>
        <taxon>Sphingobacteriales</taxon>
        <taxon>Sphingobacteriaceae</taxon>
        <taxon>Pedobacter</taxon>
    </lineage>
</organism>
<keyword evidence="2" id="KW-1003">Cell membrane</keyword>
<dbReference type="Proteomes" id="UP000219281">
    <property type="component" value="Unassembled WGS sequence"/>
</dbReference>
<feature type="transmembrane region" description="Helical" evidence="10">
    <location>
        <begin position="125"/>
        <end position="146"/>
    </location>
</feature>
<evidence type="ECO:0000256" key="8">
    <source>
        <dbReference type="ARBA" id="ARBA00060041"/>
    </source>
</evidence>
<comment type="function">
    <text evidence="8">Involved in peptidoglycan biosynthesis. Transports lipid-linked peptidoglycan precursors from the inner to the outer leaflet of the cytoplasmic membrane.</text>
</comment>
<keyword evidence="3 10" id="KW-0812">Transmembrane</keyword>
<comment type="similarity">
    <text evidence="9">Belongs to the MurJ/MviN family.</text>
</comment>
<feature type="transmembrane region" description="Helical" evidence="10">
    <location>
        <begin position="184"/>
        <end position="201"/>
    </location>
</feature>
<evidence type="ECO:0000256" key="4">
    <source>
        <dbReference type="ARBA" id="ARBA00022960"/>
    </source>
</evidence>
<dbReference type="RefSeq" id="WP_097133844.1">
    <property type="nucleotide sequence ID" value="NZ_OCMT01000005.1"/>
</dbReference>
<feature type="transmembrane region" description="Helical" evidence="10">
    <location>
        <begin position="347"/>
        <end position="368"/>
    </location>
</feature>
<dbReference type="Pfam" id="PF03023">
    <property type="entry name" value="MurJ"/>
    <property type="match status" value="1"/>
</dbReference>
<name>A0A286AEL7_9SPHI</name>
<dbReference type="GO" id="GO:0008360">
    <property type="term" value="P:regulation of cell shape"/>
    <property type="evidence" value="ECO:0007669"/>
    <property type="project" value="UniProtKB-KW"/>
</dbReference>
<feature type="transmembrane region" description="Helical" evidence="10">
    <location>
        <begin position="221"/>
        <end position="238"/>
    </location>
</feature>
<dbReference type="GO" id="GO:0005886">
    <property type="term" value="C:plasma membrane"/>
    <property type="evidence" value="ECO:0007669"/>
    <property type="project" value="UniProtKB-SubCell"/>
</dbReference>
<feature type="transmembrane region" description="Helical" evidence="10">
    <location>
        <begin position="7"/>
        <end position="26"/>
    </location>
</feature>
<proteinExistence type="inferred from homology"/>
<dbReference type="GO" id="GO:0034204">
    <property type="term" value="P:lipid translocation"/>
    <property type="evidence" value="ECO:0007669"/>
    <property type="project" value="TreeGrafter"/>
</dbReference>
<dbReference type="OrthoDB" id="750825at2"/>
<dbReference type="AlphaFoldDB" id="A0A286AEL7"/>
<feature type="transmembrane region" description="Helical" evidence="10">
    <location>
        <begin position="158"/>
        <end position="178"/>
    </location>
</feature>
<feature type="transmembrane region" description="Helical" evidence="10">
    <location>
        <begin position="308"/>
        <end position="335"/>
    </location>
</feature>
<keyword evidence="4" id="KW-0133">Cell shape</keyword>
<evidence type="ECO:0000256" key="2">
    <source>
        <dbReference type="ARBA" id="ARBA00022475"/>
    </source>
</evidence>
<dbReference type="GO" id="GO:0009252">
    <property type="term" value="P:peptidoglycan biosynthetic process"/>
    <property type="evidence" value="ECO:0007669"/>
    <property type="project" value="UniProtKB-KW"/>
</dbReference>
<evidence type="ECO:0000256" key="1">
    <source>
        <dbReference type="ARBA" id="ARBA00004651"/>
    </source>
</evidence>
<evidence type="ECO:0000313" key="12">
    <source>
        <dbReference type="Proteomes" id="UP000219281"/>
    </source>
</evidence>
<dbReference type="InterPro" id="IPR004268">
    <property type="entry name" value="MurJ"/>
</dbReference>
<sequence>MRKKASLLFFLRILKVFLSILNLTIAAKYFGVSLDRDIWILALTTILVVDMAIWGPINETFRAKYITTRELEGEAVALEKMNSLLLFTSIVSLGITLIVILFSDLLAQAVAPGFKGNELLKLSNMFIYVAPILLINQLIQIGISVLNAYDIFFIPEIASFGTSIFNIVLTVILAPIYGVYSLAIAYYVGVFLLLGLVVYYVKKLNKNIIRNLFSKKPNTLFLPFLIFALPFFLPYFFGQANTLFEKSLASKLFVGAISSIDYARKFSETFNTVISSVLTTMLIPVLALHYSKNEKEKYVAQFIQMLRLGFLVIILMVTVFTISPNAFVTIVYPTLSYENSNQIAKLITFYSWGALPIFVYVISGIALMTYGKSKIYAIFGMVAQILNIVINWIGYKQFGLSIFPLSLFFSHLICGGIMLYYFPVSENNIGKNLLKAIGIFIWTLTWCFCIDKMLNLTNVYLEVLSVSFGSMMALIVALVLFKMEEAVFLKKLFLKKK</sequence>
<evidence type="ECO:0000313" key="11">
    <source>
        <dbReference type="EMBL" id="SOD20335.1"/>
    </source>
</evidence>
<dbReference type="PANTHER" id="PTHR47019">
    <property type="entry name" value="LIPID II FLIPPASE MURJ"/>
    <property type="match status" value="1"/>
</dbReference>
<evidence type="ECO:0000256" key="9">
    <source>
        <dbReference type="ARBA" id="ARBA00061532"/>
    </source>
</evidence>
<keyword evidence="12" id="KW-1185">Reference proteome</keyword>
<evidence type="ECO:0000256" key="7">
    <source>
        <dbReference type="ARBA" id="ARBA00023136"/>
    </source>
</evidence>
<reference evidence="12" key="1">
    <citation type="submission" date="2017-09" db="EMBL/GenBank/DDBJ databases">
        <authorList>
            <person name="Varghese N."/>
            <person name="Submissions S."/>
        </authorList>
    </citation>
    <scope>NUCLEOTIDE SEQUENCE [LARGE SCALE GENOMIC DNA]</scope>
    <source>
        <strain evidence="12">CGMCC 1.12803</strain>
    </source>
</reference>
<dbReference type="PANTHER" id="PTHR47019:SF1">
    <property type="entry name" value="LIPID II FLIPPASE MURJ"/>
    <property type="match status" value="1"/>
</dbReference>
<evidence type="ECO:0000256" key="10">
    <source>
        <dbReference type="SAM" id="Phobius"/>
    </source>
</evidence>
<feature type="transmembrane region" description="Helical" evidence="10">
    <location>
        <begin position="84"/>
        <end position="105"/>
    </location>
</feature>
<gene>
    <name evidence="11" type="ORF">SAMN06297358_4051</name>
</gene>
<feature type="transmembrane region" description="Helical" evidence="10">
    <location>
        <begin position="433"/>
        <end position="454"/>
    </location>
</feature>
<dbReference type="EMBL" id="OCMT01000005">
    <property type="protein sequence ID" value="SOD20335.1"/>
    <property type="molecule type" value="Genomic_DNA"/>
</dbReference>
<keyword evidence="7 10" id="KW-0472">Membrane</keyword>
<feature type="transmembrane region" description="Helical" evidence="10">
    <location>
        <begin position="375"/>
        <end position="395"/>
    </location>
</feature>
<protein>
    <submittedName>
        <fullName evidence="11">Peptidoglycan biosynthesis protein MviN/MurJ, putative lipid II flippase</fullName>
    </submittedName>
</protein>
<feature type="transmembrane region" description="Helical" evidence="10">
    <location>
        <begin position="460"/>
        <end position="481"/>
    </location>
</feature>
<feature type="transmembrane region" description="Helical" evidence="10">
    <location>
        <begin position="269"/>
        <end position="288"/>
    </location>
</feature>
<evidence type="ECO:0000256" key="5">
    <source>
        <dbReference type="ARBA" id="ARBA00022984"/>
    </source>
</evidence>
<accession>A0A286AEL7</accession>
<feature type="transmembrane region" description="Helical" evidence="10">
    <location>
        <begin position="38"/>
        <end position="57"/>
    </location>
</feature>
<evidence type="ECO:0000256" key="6">
    <source>
        <dbReference type="ARBA" id="ARBA00022989"/>
    </source>
</evidence>
<keyword evidence="6 10" id="KW-1133">Transmembrane helix</keyword>
<comment type="subcellular location">
    <subcellularLocation>
        <location evidence="1">Cell membrane</location>
        <topology evidence="1">Multi-pass membrane protein</topology>
    </subcellularLocation>
</comment>